<evidence type="ECO:0000313" key="4">
    <source>
        <dbReference type="Proteomes" id="UP000239539"/>
    </source>
</evidence>
<feature type="domain" description="BLUF" evidence="2">
    <location>
        <begin position="2"/>
        <end position="93"/>
    </location>
</feature>
<dbReference type="SUPFAM" id="SSF54975">
    <property type="entry name" value="Acylphosphatase/BLUF domain-like"/>
    <property type="match status" value="1"/>
</dbReference>
<sequence length="396" mass="44491">MLKQLIYRSKATANFSEDDLLKITSDSLPFNQENNITGILLFDGDYFFQVLEGNGEVVQSLFEHIKEDSRHTNIAKVTELVVHKRDFGEWSLRTLAVNEGSRCYWLPPDLSLSREGRMFALLNSFASGKWRTCLSNEERKRVSAKVINKATSIAQFESSHIQFAFQPIIDTFKGKITSLEALIRSDDGKFPEAILDCLDGEEKYKFDLESKAIAIAQGAKLLNPTQSLSINLCPGAITYLPDVGEYLYKLLKQNGLKPEQLVLEVTETEIIKENDAFFEAIERIRSRGIRIAIDDFGAGYAGLSLLADFSPDKIKLDRKITTGIHENGHRQAITEAVLEFANAMGIPLVVEGVETIEEWLWLQHMGVQRFQGFLFAKPCLNGIAEVKFQVDGGETL</sequence>
<reference evidence="4" key="1">
    <citation type="journal article" date="2020" name="Int. J. Syst. Evol. Microbiol.">
        <title>Alteromonas alba sp. nov., a marine bacterium isolated from the seawater of the West Pacific Ocean.</title>
        <authorList>
            <person name="Sun C."/>
            <person name="Wu Y.-H."/>
            <person name="Xamxidin M."/>
            <person name="Cheng H."/>
            <person name="Xu X.-W."/>
        </authorList>
    </citation>
    <scope>NUCLEOTIDE SEQUENCE [LARGE SCALE GENOMIC DNA]</scope>
    <source>
        <strain evidence="4">9a2</strain>
    </source>
</reference>
<dbReference type="InterPro" id="IPR007024">
    <property type="entry name" value="BLUF_domain"/>
</dbReference>
<dbReference type="InterPro" id="IPR035919">
    <property type="entry name" value="EAL_sf"/>
</dbReference>
<feature type="domain" description="EAL" evidence="1">
    <location>
        <begin position="140"/>
        <end position="392"/>
    </location>
</feature>
<dbReference type="SMART" id="SM00052">
    <property type="entry name" value="EAL"/>
    <property type="match status" value="1"/>
</dbReference>
<dbReference type="PANTHER" id="PTHR33121:SF15">
    <property type="entry name" value="BLUE LIGHT- AND TEMPERATURE-REGULATED ANTIREPRESSOR BLUF"/>
    <property type="match status" value="1"/>
</dbReference>
<organism evidence="3 4">
    <name type="scientific">Alteromonas gracilis</name>
    <dbReference type="NCBI Taxonomy" id="1479524"/>
    <lineage>
        <taxon>Bacteria</taxon>
        <taxon>Pseudomonadati</taxon>
        <taxon>Pseudomonadota</taxon>
        <taxon>Gammaproteobacteria</taxon>
        <taxon>Alteromonadales</taxon>
        <taxon>Alteromonadaceae</taxon>
        <taxon>Alteromonas/Salinimonas group</taxon>
        <taxon>Alteromonas</taxon>
    </lineage>
</organism>
<evidence type="ECO:0000259" key="1">
    <source>
        <dbReference type="PROSITE" id="PS50883"/>
    </source>
</evidence>
<dbReference type="PROSITE" id="PS50925">
    <property type="entry name" value="BLUF"/>
    <property type="match status" value="1"/>
</dbReference>
<dbReference type="InterPro" id="IPR001633">
    <property type="entry name" value="EAL_dom"/>
</dbReference>
<dbReference type="InterPro" id="IPR036046">
    <property type="entry name" value="Acylphosphatase-like_dom_sf"/>
</dbReference>
<dbReference type="SUPFAM" id="SSF141868">
    <property type="entry name" value="EAL domain-like"/>
    <property type="match status" value="1"/>
</dbReference>
<dbReference type="EMBL" id="PVNO01000005">
    <property type="protein sequence ID" value="PRO70386.1"/>
    <property type="molecule type" value="Genomic_DNA"/>
</dbReference>
<evidence type="ECO:0008006" key="5">
    <source>
        <dbReference type="Google" id="ProtNLM"/>
    </source>
</evidence>
<name>A0ABX5CUQ7_9ALTE</name>
<evidence type="ECO:0000259" key="2">
    <source>
        <dbReference type="PROSITE" id="PS50925"/>
    </source>
</evidence>
<gene>
    <name evidence="3" type="ORF">C6Y39_03185</name>
</gene>
<dbReference type="PANTHER" id="PTHR33121">
    <property type="entry name" value="CYCLIC DI-GMP PHOSPHODIESTERASE PDEF"/>
    <property type="match status" value="1"/>
</dbReference>
<keyword evidence="4" id="KW-1185">Reference proteome</keyword>
<dbReference type="Proteomes" id="UP000239539">
    <property type="component" value="Unassembled WGS sequence"/>
</dbReference>
<protein>
    <recommendedName>
        <fullName evidence="5">Diguanylate phosphodiesterase</fullName>
    </recommendedName>
</protein>
<dbReference type="SMART" id="SM01034">
    <property type="entry name" value="BLUF"/>
    <property type="match status" value="1"/>
</dbReference>
<dbReference type="Gene3D" id="3.30.70.100">
    <property type="match status" value="1"/>
</dbReference>
<accession>A0ABX5CUQ7</accession>
<dbReference type="Pfam" id="PF00563">
    <property type="entry name" value="EAL"/>
    <property type="match status" value="1"/>
</dbReference>
<comment type="caution">
    <text evidence="3">The sequence shown here is derived from an EMBL/GenBank/DDBJ whole genome shotgun (WGS) entry which is preliminary data.</text>
</comment>
<dbReference type="CDD" id="cd01948">
    <property type="entry name" value="EAL"/>
    <property type="match status" value="1"/>
</dbReference>
<evidence type="ECO:0000313" key="3">
    <source>
        <dbReference type="EMBL" id="PRO70386.1"/>
    </source>
</evidence>
<dbReference type="Gene3D" id="3.20.20.450">
    <property type="entry name" value="EAL domain"/>
    <property type="match status" value="1"/>
</dbReference>
<dbReference type="InterPro" id="IPR050706">
    <property type="entry name" value="Cyclic-di-GMP_PDE-like"/>
</dbReference>
<dbReference type="Pfam" id="PF04940">
    <property type="entry name" value="BLUF"/>
    <property type="match status" value="1"/>
</dbReference>
<dbReference type="PROSITE" id="PS50883">
    <property type="entry name" value="EAL"/>
    <property type="match status" value="1"/>
</dbReference>
<proteinExistence type="predicted"/>